<dbReference type="InterPro" id="IPR014752">
    <property type="entry name" value="Arrestin-like_C"/>
</dbReference>
<protein>
    <recommendedName>
        <fullName evidence="1">Arrestin-like N-terminal domain-containing protein</fullName>
    </recommendedName>
</protein>
<dbReference type="Gene3D" id="2.60.40.640">
    <property type="match status" value="1"/>
</dbReference>
<comment type="caution">
    <text evidence="2">The sequence shown here is derived from an EMBL/GenBank/DDBJ whole genome shotgun (WGS) entry which is preliminary data.</text>
</comment>
<organism evidence="2 3">
    <name type="scientific">Circinella minor</name>
    <dbReference type="NCBI Taxonomy" id="1195481"/>
    <lineage>
        <taxon>Eukaryota</taxon>
        <taxon>Fungi</taxon>
        <taxon>Fungi incertae sedis</taxon>
        <taxon>Mucoromycota</taxon>
        <taxon>Mucoromycotina</taxon>
        <taxon>Mucoromycetes</taxon>
        <taxon>Mucorales</taxon>
        <taxon>Lichtheimiaceae</taxon>
        <taxon>Circinella</taxon>
    </lineage>
</organism>
<dbReference type="GO" id="GO:0005829">
    <property type="term" value="C:cytosol"/>
    <property type="evidence" value="ECO:0007669"/>
    <property type="project" value="TreeGrafter"/>
</dbReference>
<dbReference type="InterPro" id="IPR050357">
    <property type="entry name" value="Arrestin_domain-protein"/>
</dbReference>
<dbReference type="GO" id="GO:0005886">
    <property type="term" value="C:plasma membrane"/>
    <property type="evidence" value="ECO:0007669"/>
    <property type="project" value="TreeGrafter"/>
</dbReference>
<dbReference type="InterPro" id="IPR011021">
    <property type="entry name" value="Arrestin-like_N"/>
</dbReference>
<name>A0A8H7SF33_9FUNG</name>
<dbReference type="EMBL" id="JAEPRB010000009">
    <property type="protein sequence ID" value="KAG2227283.1"/>
    <property type="molecule type" value="Genomic_DNA"/>
</dbReference>
<dbReference type="OrthoDB" id="2333384at2759"/>
<accession>A0A8H7SF33</accession>
<dbReference type="Pfam" id="PF00339">
    <property type="entry name" value="Arrestin_N"/>
    <property type="match status" value="1"/>
</dbReference>
<evidence type="ECO:0000313" key="2">
    <source>
        <dbReference type="EMBL" id="KAG2227283.1"/>
    </source>
</evidence>
<evidence type="ECO:0000313" key="3">
    <source>
        <dbReference type="Proteomes" id="UP000646827"/>
    </source>
</evidence>
<dbReference type="GO" id="GO:0070086">
    <property type="term" value="P:ubiquitin-dependent endocytosis"/>
    <property type="evidence" value="ECO:0007669"/>
    <property type="project" value="TreeGrafter"/>
</dbReference>
<dbReference type="GO" id="GO:0031625">
    <property type="term" value="F:ubiquitin protein ligase binding"/>
    <property type="evidence" value="ECO:0007669"/>
    <property type="project" value="TreeGrafter"/>
</dbReference>
<feature type="domain" description="Arrestin-like N-terminal" evidence="1">
    <location>
        <begin position="31"/>
        <end position="141"/>
    </location>
</feature>
<dbReference type="PANTHER" id="PTHR11188:SF17">
    <property type="entry name" value="FI21816P1"/>
    <property type="match status" value="1"/>
</dbReference>
<dbReference type="PANTHER" id="PTHR11188">
    <property type="entry name" value="ARRESTIN DOMAIN CONTAINING PROTEIN"/>
    <property type="match status" value="1"/>
</dbReference>
<proteinExistence type="predicted"/>
<reference evidence="2 3" key="1">
    <citation type="submission" date="2020-12" db="EMBL/GenBank/DDBJ databases">
        <title>Metabolic potential, ecology and presence of endohyphal bacteria is reflected in genomic diversity of Mucoromycotina.</title>
        <authorList>
            <person name="Muszewska A."/>
            <person name="Okrasinska A."/>
            <person name="Steczkiewicz K."/>
            <person name="Drgas O."/>
            <person name="Orlowska M."/>
            <person name="Perlinska-Lenart U."/>
            <person name="Aleksandrzak-Piekarczyk T."/>
            <person name="Szatraj K."/>
            <person name="Zielenkiewicz U."/>
            <person name="Pilsyk S."/>
            <person name="Malc E."/>
            <person name="Mieczkowski P."/>
            <person name="Kruszewska J.S."/>
            <person name="Biernat P."/>
            <person name="Pawlowska J."/>
        </authorList>
    </citation>
    <scope>NUCLEOTIDE SEQUENCE [LARGE SCALE GENOMIC DNA]</scope>
    <source>
        <strain evidence="2 3">CBS 142.35</strain>
    </source>
</reference>
<dbReference type="AlphaFoldDB" id="A0A8H7SF33"/>
<dbReference type="GO" id="GO:0030674">
    <property type="term" value="F:protein-macromolecule adaptor activity"/>
    <property type="evidence" value="ECO:0007669"/>
    <property type="project" value="TreeGrafter"/>
</dbReference>
<keyword evidence="3" id="KW-1185">Reference proteome</keyword>
<dbReference type="SUPFAM" id="SSF81296">
    <property type="entry name" value="E set domains"/>
    <property type="match status" value="1"/>
</dbReference>
<gene>
    <name evidence="2" type="ORF">INT45_008527</name>
</gene>
<sequence>MSTLSTLQFKIQLENRSIILGGTPEQSNDRLLQGHVLLYLRAPIRIKSIKLRLFGQMKLQWHETTKKRTVIDHEWILLELSKGSDTIESGIHSYPFQLQLPGNLPETIEDSSYGHIIYKLKAVAVRSGLASNLVAREVVKVYRQPLHSSLQMGGFVHDDGDSISSNSDTRSIRMSGNHENIVTYELECRKKIYKRGDQISVKVHLWPHDNNNEEEGGGGEWSVRHISSVFKEITTFDNIMTSNLNRDDKIDETRILRFTREEDFPSLMDHYHHRCSKTIRIPVPRYAKCDTVNSLLNIVHKLQFTIVFVNTKNGRLSEFRTVLPVIVIQDELAEALRLAEGDLLPSYEDARRSAPYVPGMITAQVDLSSAASTPINTPTDELDDWLCMPYNTTMMNDASPSDLCNPSVIPPPLYDISLPSYETIISSTHHRDIPFIR</sequence>
<dbReference type="Proteomes" id="UP000646827">
    <property type="component" value="Unassembled WGS sequence"/>
</dbReference>
<dbReference type="InterPro" id="IPR014756">
    <property type="entry name" value="Ig_E-set"/>
</dbReference>
<evidence type="ECO:0000259" key="1">
    <source>
        <dbReference type="Pfam" id="PF00339"/>
    </source>
</evidence>